<gene>
    <name evidence="2" type="ORF">G6F51_001979</name>
</gene>
<organism evidence="2 3">
    <name type="scientific">Rhizopus oryzae</name>
    <name type="common">Mucormycosis agent</name>
    <name type="synonym">Rhizopus arrhizus var. delemar</name>
    <dbReference type="NCBI Taxonomy" id="64495"/>
    <lineage>
        <taxon>Eukaryota</taxon>
        <taxon>Fungi</taxon>
        <taxon>Fungi incertae sedis</taxon>
        <taxon>Mucoromycota</taxon>
        <taxon>Mucoromycotina</taxon>
        <taxon>Mucoromycetes</taxon>
        <taxon>Mucorales</taxon>
        <taxon>Mucorineae</taxon>
        <taxon>Rhizopodaceae</taxon>
        <taxon>Rhizopus</taxon>
    </lineage>
</organism>
<evidence type="ECO:0000313" key="3">
    <source>
        <dbReference type="Proteomes" id="UP000717996"/>
    </source>
</evidence>
<comment type="caution">
    <text evidence="2">The sequence shown here is derived from an EMBL/GenBank/DDBJ whole genome shotgun (WGS) entry which is preliminary data.</text>
</comment>
<dbReference type="OrthoDB" id="2246717at2759"/>
<dbReference type="AlphaFoldDB" id="A0A9P6YKY1"/>
<evidence type="ECO:0000256" key="1">
    <source>
        <dbReference type="SAM" id="Phobius"/>
    </source>
</evidence>
<keyword evidence="1" id="KW-0472">Membrane</keyword>
<sequence>MAHTPFNISDIDGIIHPTPTGFNVSGVPSNSTVTILLNSSVPYYSPSPTSFIFTHYPTHTSVLNASSSARPSQSAPLPDDTIGKYGRLHISSAGCLTSDYLLSLILIVLITFLS</sequence>
<reference evidence="2" key="1">
    <citation type="journal article" date="2020" name="Microb. Genom.">
        <title>Genetic diversity of clinical and environmental Mucorales isolates obtained from an investigation of mucormycosis cases among solid organ transplant recipients.</title>
        <authorList>
            <person name="Nguyen M.H."/>
            <person name="Kaul D."/>
            <person name="Muto C."/>
            <person name="Cheng S.J."/>
            <person name="Richter R.A."/>
            <person name="Bruno V.M."/>
            <person name="Liu G."/>
            <person name="Beyhan S."/>
            <person name="Sundermann A.J."/>
            <person name="Mounaud S."/>
            <person name="Pasculle A.W."/>
            <person name="Nierman W.C."/>
            <person name="Driscoll E."/>
            <person name="Cumbie R."/>
            <person name="Clancy C.J."/>
            <person name="Dupont C.L."/>
        </authorList>
    </citation>
    <scope>NUCLEOTIDE SEQUENCE</scope>
    <source>
        <strain evidence="2">GL16</strain>
    </source>
</reference>
<accession>A0A9P6YKY1</accession>
<keyword evidence="1" id="KW-1133">Transmembrane helix</keyword>
<proteinExistence type="predicted"/>
<protein>
    <submittedName>
        <fullName evidence="2">Uncharacterized protein</fullName>
    </submittedName>
</protein>
<evidence type="ECO:0000313" key="2">
    <source>
        <dbReference type="EMBL" id="KAG1551220.1"/>
    </source>
</evidence>
<dbReference type="EMBL" id="JAANIT010000161">
    <property type="protein sequence ID" value="KAG1551220.1"/>
    <property type="molecule type" value="Genomic_DNA"/>
</dbReference>
<feature type="transmembrane region" description="Helical" evidence="1">
    <location>
        <begin position="93"/>
        <end position="113"/>
    </location>
</feature>
<dbReference type="OMA" id="HYPTHTK"/>
<name>A0A9P6YKY1_RHIOR</name>
<dbReference type="Proteomes" id="UP000717996">
    <property type="component" value="Unassembled WGS sequence"/>
</dbReference>
<keyword evidence="1" id="KW-0812">Transmembrane</keyword>